<sequence>MNMKKICSILVCGAGLALAGCDKELDMYPHSSVATESLTEDDIEAFVNGVYNRVQNAPTNTSYVLFDILGGNMVRGGASGLGGYKEMINDILQPENGNIASQWNGYYSALYQVNNLIEVAGGLPESEQKKQVLGIAHYFRGYIYLNLVTRWGGVPVISQNTQEKLPRNSEAETWAFIEQELSFAIDNAPAYASGSYYVSREAAQALLARTKLAQGKNEEAAALAEDLINSGTFSLDDFGKIFRGQQNREVIFSFRNQTEESSINLSTLFYTYAHPTKGSYNYKPSPEVMNLFSAEDKRRTASIDTYADLEVINKYPSGQAGTDPIVISRLAEMYLISAEAQGLEGLPRLNELRRARGLDVVQSGSEAEYLELVLLERRRELLAEGFRWYDLVRLGRAQEEIGLSKAQLKLPIPARELFLNSLLNQNPGY</sequence>
<dbReference type="GO" id="GO:0009279">
    <property type="term" value="C:cell outer membrane"/>
    <property type="evidence" value="ECO:0007669"/>
    <property type="project" value="UniProtKB-SubCell"/>
</dbReference>
<gene>
    <name evidence="9" type="ORF">C8N40_105212</name>
</gene>
<dbReference type="Proteomes" id="UP000244225">
    <property type="component" value="Unassembled WGS sequence"/>
</dbReference>
<evidence type="ECO:0000256" key="4">
    <source>
        <dbReference type="ARBA" id="ARBA00023136"/>
    </source>
</evidence>
<dbReference type="PROSITE" id="PS51257">
    <property type="entry name" value="PROKAR_LIPOPROTEIN"/>
    <property type="match status" value="1"/>
</dbReference>
<comment type="similarity">
    <text evidence="2">Belongs to the SusD family.</text>
</comment>
<feature type="chain" id="PRO_5015698338" evidence="6">
    <location>
        <begin position="20"/>
        <end position="429"/>
    </location>
</feature>
<dbReference type="Pfam" id="PF14322">
    <property type="entry name" value="SusD-like_3"/>
    <property type="match status" value="1"/>
</dbReference>
<evidence type="ECO:0000259" key="7">
    <source>
        <dbReference type="Pfam" id="PF07980"/>
    </source>
</evidence>
<evidence type="ECO:0000256" key="1">
    <source>
        <dbReference type="ARBA" id="ARBA00004442"/>
    </source>
</evidence>
<dbReference type="Pfam" id="PF07980">
    <property type="entry name" value="SusD_RagB"/>
    <property type="match status" value="1"/>
</dbReference>
<keyword evidence="3 6" id="KW-0732">Signal</keyword>
<evidence type="ECO:0000256" key="3">
    <source>
        <dbReference type="ARBA" id="ARBA00022729"/>
    </source>
</evidence>
<name>A0A2T5YI06_9BACT</name>
<protein>
    <submittedName>
        <fullName evidence="9">SusD-like starch-binding protein associating with outer membrane</fullName>
    </submittedName>
</protein>
<evidence type="ECO:0000259" key="8">
    <source>
        <dbReference type="Pfam" id="PF14322"/>
    </source>
</evidence>
<dbReference type="AlphaFoldDB" id="A0A2T5YI06"/>
<keyword evidence="4" id="KW-0472">Membrane</keyword>
<evidence type="ECO:0000256" key="6">
    <source>
        <dbReference type="SAM" id="SignalP"/>
    </source>
</evidence>
<dbReference type="InterPro" id="IPR012944">
    <property type="entry name" value="SusD_RagB_dom"/>
</dbReference>
<evidence type="ECO:0000256" key="5">
    <source>
        <dbReference type="ARBA" id="ARBA00023237"/>
    </source>
</evidence>
<proteinExistence type="inferred from homology"/>
<evidence type="ECO:0000313" key="10">
    <source>
        <dbReference type="Proteomes" id="UP000244225"/>
    </source>
</evidence>
<feature type="signal peptide" evidence="6">
    <location>
        <begin position="1"/>
        <end position="19"/>
    </location>
</feature>
<comment type="caution">
    <text evidence="9">The sequence shown here is derived from an EMBL/GenBank/DDBJ whole genome shotgun (WGS) entry which is preliminary data.</text>
</comment>
<dbReference type="CDD" id="cd08977">
    <property type="entry name" value="SusD"/>
    <property type="match status" value="1"/>
</dbReference>
<keyword evidence="10" id="KW-1185">Reference proteome</keyword>
<keyword evidence="5" id="KW-0998">Cell outer membrane</keyword>
<organism evidence="9 10">
    <name type="scientific">Pontibacter mucosus</name>
    <dbReference type="NCBI Taxonomy" id="1649266"/>
    <lineage>
        <taxon>Bacteria</taxon>
        <taxon>Pseudomonadati</taxon>
        <taxon>Bacteroidota</taxon>
        <taxon>Cytophagia</taxon>
        <taxon>Cytophagales</taxon>
        <taxon>Hymenobacteraceae</taxon>
        <taxon>Pontibacter</taxon>
    </lineage>
</organism>
<dbReference type="InterPro" id="IPR033985">
    <property type="entry name" value="SusD-like_N"/>
</dbReference>
<feature type="domain" description="RagB/SusD" evidence="7">
    <location>
        <begin position="316"/>
        <end position="400"/>
    </location>
</feature>
<comment type="subcellular location">
    <subcellularLocation>
        <location evidence="1">Cell outer membrane</location>
    </subcellularLocation>
</comment>
<feature type="domain" description="SusD-like N-terminal" evidence="8">
    <location>
        <begin position="25"/>
        <end position="211"/>
    </location>
</feature>
<dbReference type="EMBL" id="QBKI01000005">
    <property type="protein sequence ID" value="PTX18920.1"/>
    <property type="molecule type" value="Genomic_DNA"/>
</dbReference>
<dbReference type="SUPFAM" id="SSF48452">
    <property type="entry name" value="TPR-like"/>
    <property type="match status" value="1"/>
</dbReference>
<dbReference type="InterPro" id="IPR011990">
    <property type="entry name" value="TPR-like_helical_dom_sf"/>
</dbReference>
<dbReference type="Gene3D" id="1.25.40.390">
    <property type="match status" value="1"/>
</dbReference>
<reference evidence="9 10" key="1">
    <citation type="submission" date="2018-04" db="EMBL/GenBank/DDBJ databases">
        <title>Genomic Encyclopedia of Archaeal and Bacterial Type Strains, Phase II (KMG-II): from individual species to whole genera.</title>
        <authorList>
            <person name="Goeker M."/>
        </authorList>
    </citation>
    <scope>NUCLEOTIDE SEQUENCE [LARGE SCALE GENOMIC DNA]</scope>
    <source>
        <strain evidence="9 10">DSM 100162</strain>
    </source>
</reference>
<evidence type="ECO:0000256" key="2">
    <source>
        <dbReference type="ARBA" id="ARBA00006275"/>
    </source>
</evidence>
<accession>A0A2T5YI06</accession>
<evidence type="ECO:0000313" key="9">
    <source>
        <dbReference type="EMBL" id="PTX18920.1"/>
    </source>
</evidence>